<evidence type="ECO:0000313" key="9">
    <source>
        <dbReference type="Proteomes" id="UP001461163"/>
    </source>
</evidence>
<dbReference type="RefSeq" id="WP_342881609.1">
    <property type="nucleotide sequence ID" value="NZ_JBBMQS010000005.1"/>
</dbReference>
<organism evidence="8 9">
    <name type="scientific">Paraglaciecola mesophila</name>
    <dbReference type="NCBI Taxonomy" id="197222"/>
    <lineage>
        <taxon>Bacteria</taxon>
        <taxon>Pseudomonadati</taxon>
        <taxon>Pseudomonadota</taxon>
        <taxon>Gammaproteobacteria</taxon>
        <taxon>Alteromonadales</taxon>
        <taxon>Alteromonadaceae</taxon>
        <taxon>Paraglaciecola</taxon>
    </lineage>
</organism>
<feature type="region of interest" description="Disordered" evidence="6">
    <location>
        <begin position="287"/>
        <end position="320"/>
    </location>
</feature>
<dbReference type="Pfam" id="PF03631">
    <property type="entry name" value="Virul_fac_BrkB"/>
    <property type="match status" value="1"/>
</dbReference>
<feature type="transmembrane region" description="Helical" evidence="7">
    <location>
        <begin position="222"/>
        <end position="244"/>
    </location>
</feature>
<feature type="transmembrane region" description="Helical" evidence="7">
    <location>
        <begin position="151"/>
        <end position="178"/>
    </location>
</feature>
<reference evidence="8 9" key="1">
    <citation type="submission" date="2024-03" db="EMBL/GenBank/DDBJ databases">
        <title>Community enrichment and isolation of bacterial strains for fucoidan degradation.</title>
        <authorList>
            <person name="Sichert A."/>
        </authorList>
    </citation>
    <scope>NUCLEOTIDE SEQUENCE [LARGE SCALE GENOMIC DNA]</scope>
    <source>
        <strain evidence="8 9">AS12</strain>
    </source>
</reference>
<dbReference type="PANTHER" id="PTHR30213">
    <property type="entry name" value="INNER MEMBRANE PROTEIN YHJD"/>
    <property type="match status" value="1"/>
</dbReference>
<evidence type="ECO:0000256" key="6">
    <source>
        <dbReference type="SAM" id="MobiDB-lite"/>
    </source>
</evidence>
<evidence type="ECO:0000256" key="4">
    <source>
        <dbReference type="ARBA" id="ARBA00022989"/>
    </source>
</evidence>
<protein>
    <submittedName>
        <fullName evidence="8">YihY/virulence factor BrkB family protein</fullName>
    </submittedName>
</protein>
<keyword evidence="4 7" id="KW-1133">Transmembrane helix</keyword>
<evidence type="ECO:0000256" key="5">
    <source>
        <dbReference type="ARBA" id="ARBA00023136"/>
    </source>
</evidence>
<dbReference type="NCBIfam" id="TIGR00765">
    <property type="entry name" value="yihY_not_rbn"/>
    <property type="match status" value="1"/>
</dbReference>
<dbReference type="InterPro" id="IPR017039">
    <property type="entry name" value="Virul_fac_BrkB"/>
</dbReference>
<dbReference type="PANTHER" id="PTHR30213:SF0">
    <property type="entry name" value="UPF0761 MEMBRANE PROTEIN YIHY"/>
    <property type="match status" value="1"/>
</dbReference>
<evidence type="ECO:0000256" key="1">
    <source>
        <dbReference type="ARBA" id="ARBA00004651"/>
    </source>
</evidence>
<dbReference type="Proteomes" id="UP001461163">
    <property type="component" value="Unassembled WGS sequence"/>
</dbReference>
<accession>A0ABU9SV37</accession>
<feature type="transmembrane region" description="Helical" evidence="7">
    <location>
        <begin position="38"/>
        <end position="65"/>
    </location>
</feature>
<evidence type="ECO:0000256" key="7">
    <source>
        <dbReference type="SAM" id="Phobius"/>
    </source>
</evidence>
<comment type="subcellular location">
    <subcellularLocation>
        <location evidence="1">Cell membrane</location>
        <topology evidence="1">Multi-pass membrane protein</topology>
    </subcellularLocation>
</comment>
<evidence type="ECO:0000256" key="2">
    <source>
        <dbReference type="ARBA" id="ARBA00022475"/>
    </source>
</evidence>
<keyword evidence="2" id="KW-1003">Cell membrane</keyword>
<feature type="transmembrane region" description="Helical" evidence="7">
    <location>
        <begin position="190"/>
        <end position="210"/>
    </location>
</feature>
<sequence length="320" mass="35532">MTINRGEAATAPSQIPISGWWDILRRTVKKMLDDNLSLIAAGVGFYFLLAVFPLLVAFISIYGLLVSPDELQQHLNQLIGVVPDQGRQIISQQVERIMAKSNTALSTGVVFSTLFAVWSASKGAQAMVTACNITYGQHQNRSFIMMLVMRVLLTVSAVMLLVATLFTIAILPILFSYVGLDDYASVLVQWLTWPFLALVFNVALAAFYRYGPHRSTAKWRWVTPGSLIASTLWVAFSFAFSFYLGQFGQYDKMYGSLGSVVVLLMWFYLTAYIILLGAEFNAAMEHQTEKDSTHGHDKPPGNRGAHVADTRPDDLKEKGD</sequence>
<feature type="transmembrane region" description="Helical" evidence="7">
    <location>
        <begin position="256"/>
        <end position="278"/>
    </location>
</feature>
<dbReference type="EMBL" id="JBBMQS010000005">
    <property type="protein sequence ID" value="MEM5497700.1"/>
    <property type="molecule type" value="Genomic_DNA"/>
</dbReference>
<name>A0ABU9SV37_9ALTE</name>
<dbReference type="PIRSF" id="PIRSF035875">
    <property type="entry name" value="RNase_BN"/>
    <property type="match status" value="1"/>
</dbReference>
<proteinExistence type="predicted"/>
<evidence type="ECO:0000256" key="3">
    <source>
        <dbReference type="ARBA" id="ARBA00022692"/>
    </source>
</evidence>
<comment type="caution">
    <text evidence="8">The sequence shown here is derived from an EMBL/GenBank/DDBJ whole genome shotgun (WGS) entry which is preliminary data.</text>
</comment>
<gene>
    <name evidence="8" type="ORF">WNY77_09880</name>
</gene>
<evidence type="ECO:0000313" key="8">
    <source>
        <dbReference type="EMBL" id="MEM5497700.1"/>
    </source>
</evidence>
<keyword evidence="9" id="KW-1185">Reference proteome</keyword>
<keyword evidence="3 7" id="KW-0812">Transmembrane</keyword>
<keyword evidence="5 7" id="KW-0472">Membrane</keyword>